<proteinExistence type="predicted"/>
<name>A0ABP8GE88_9BURK</name>
<organism evidence="2 3">
    <name type="scientific">Pigmentiphaga soli</name>
    <dbReference type="NCBI Taxonomy" id="1007095"/>
    <lineage>
        <taxon>Bacteria</taxon>
        <taxon>Pseudomonadati</taxon>
        <taxon>Pseudomonadota</taxon>
        <taxon>Betaproteobacteria</taxon>
        <taxon>Burkholderiales</taxon>
        <taxon>Alcaligenaceae</taxon>
        <taxon>Pigmentiphaga</taxon>
    </lineage>
</organism>
<protein>
    <submittedName>
        <fullName evidence="2">Uncharacterized protein</fullName>
    </submittedName>
</protein>
<feature type="compositionally biased region" description="Basic and acidic residues" evidence="1">
    <location>
        <begin position="35"/>
        <end position="72"/>
    </location>
</feature>
<evidence type="ECO:0000256" key="1">
    <source>
        <dbReference type="SAM" id="MobiDB-lite"/>
    </source>
</evidence>
<dbReference type="EMBL" id="BAABFO010000001">
    <property type="protein sequence ID" value="GAA4322742.1"/>
    <property type="molecule type" value="Genomic_DNA"/>
</dbReference>
<accession>A0ABP8GE88</accession>
<feature type="region of interest" description="Disordered" evidence="1">
    <location>
        <begin position="1"/>
        <end position="117"/>
    </location>
</feature>
<keyword evidence="3" id="KW-1185">Reference proteome</keyword>
<reference evidence="3" key="1">
    <citation type="journal article" date="2019" name="Int. J. Syst. Evol. Microbiol.">
        <title>The Global Catalogue of Microorganisms (GCM) 10K type strain sequencing project: providing services to taxonomists for standard genome sequencing and annotation.</title>
        <authorList>
            <consortium name="The Broad Institute Genomics Platform"/>
            <consortium name="The Broad Institute Genome Sequencing Center for Infectious Disease"/>
            <person name="Wu L."/>
            <person name="Ma J."/>
        </authorList>
    </citation>
    <scope>NUCLEOTIDE SEQUENCE [LARGE SCALE GENOMIC DNA]</scope>
    <source>
        <strain evidence="3">JCM 17666</strain>
    </source>
</reference>
<feature type="compositionally biased region" description="Basic and acidic residues" evidence="1">
    <location>
        <begin position="11"/>
        <end position="24"/>
    </location>
</feature>
<dbReference type="RefSeq" id="WP_345245590.1">
    <property type="nucleotide sequence ID" value="NZ_BAABFO010000001.1"/>
</dbReference>
<comment type="caution">
    <text evidence="2">The sequence shown here is derived from an EMBL/GenBank/DDBJ whole genome shotgun (WGS) entry which is preliminary data.</text>
</comment>
<evidence type="ECO:0000313" key="2">
    <source>
        <dbReference type="EMBL" id="GAA4322742.1"/>
    </source>
</evidence>
<feature type="compositionally biased region" description="Polar residues" evidence="1">
    <location>
        <begin position="104"/>
        <end position="117"/>
    </location>
</feature>
<gene>
    <name evidence="2" type="ORF">GCM10023144_03000</name>
</gene>
<sequence length="117" mass="12303">MQTDQPRTGTGRRDETVIEQRPRDPNWLGVGAESGEGRPAGDSRPSESGDERPGRTGRDPQSREAPPSRDAPRTLGNHPGDPNSIGAGVDFPPGVDSRTAADPGNQTPGAPKVTNRS</sequence>
<dbReference type="Proteomes" id="UP001501671">
    <property type="component" value="Unassembled WGS sequence"/>
</dbReference>
<evidence type="ECO:0000313" key="3">
    <source>
        <dbReference type="Proteomes" id="UP001501671"/>
    </source>
</evidence>